<dbReference type="AlphaFoldDB" id="W9SCT2"/>
<dbReference type="PROSITE" id="PS50103">
    <property type="entry name" value="ZF_C3H1"/>
    <property type="match status" value="1"/>
</dbReference>
<feature type="zinc finger region" description="C3H1-type" evidence="2">
    <location>
        <begin position="448"/>
        <end position="476"/>
    </location>
</feature>
<dbReference type="InterPro" id="IPR000571">
    <property type="entry name" value="Znf_CCCH"/>
</dbReference>
<accession>W9SCT2</accession>
<evidence type="ECO:0000313" key="5">
    <source>
        <dbReference type="EMBL" id="EXC35378.1"/>
    </source>
</evidence>
<dbReference type="GO" id="GO:0008270">
    <property type="term" value="F:zinc ion binding"/>
    <property type="evidence" value="ECO:0007669"/>
    <property type="project" value="UniProtKB-KW"/>
</dbReference>
<evidence type="ECO:0000259" key="4">
    <source>
        <dbReference type="PROSITE" id="PS50103"/>
    </source>
</evidence>
<dbReference type="PANTHER" id="PTHR33400">
    <property type="entry name" value="ZINC FINGER CCCH DOMAIN-CONTAINING PROTEIN 6-RELATED"/>
    <property type="match status" value="1"/>
</dbReference>
<evidence type="ECO:0000256" key="2">
    <source>
        <dbReference type="PROSITE-ProRule" id="PRU00723"/>
    </source>
</evidence>
<feature type="compositionally biased region" description="Polar residues" evidence="3">
    <location>
        <begin position="203"/>
        <end position="218"/>
    </location>
</feature>
<dbReference type="KEGG" id="mnt:21409348"/>
<dbReference type="Proteomes" id="UP000030645">
    <property type="component" value="Unassembled WGS sequence"/>
</dbReference>
<feature type="region of interest" description="Disordered" evidence="3">
    <location>
        <begin position="272"/>
        <end position="325"/>
    </location>
</feature>
<dbReference type="EMBL" id="KE346358">
    <property type="protein sequence ID" value="EXC35378.1"/>
    <property type="molecule type" value="Genomic_DNA"/>
</dbReference>
<dbReference type="STRING" id="981085.W9SCT2"/>
<keyword evidence="6" id="KW-1185">Reference proteome</keyword>
<proteinExistence type="predicted"/>
<feature type="compositionally biased region" description="Low complexity" evidence="3">
    <location>
        <begin position="176"/>
        <end position="200"/>
    </location>
</feature>
<dbReference type="PANTHER" id="PTHR33400:SF9">
    <property type="entry name" value="C3H1-TYPE DOMAIN-CONTAINING PROTEIN"/>
    <property type="match status" value="1"/>
</dbReference>
<dbReference type="eggNOG" id="ENOG502QUGU">
    <property type="taxonomic scope" value="Eukaryota"/>
</dbReference>
<keyword evidence="1" id="KW-0238">DNA-binding</keyword>
<keyword evidence="2" id="KW-0479">Metal-binding</keyword>
<gene>
    <name evidence="5" type="ORF">L484_026703</name>
</gene>
<evidence type="ECO:0000313" key="6">
    <source>
        <dbReference type="Proteomes" id="UP000030645"/>
    </source>
</evidence>
<name>W9SCT2_9ROSA</name>
<sequence length="505" mass="55256">MRTNRKRSRKSNGVSWAPGADLCQVRLFSAEDCPAKVGLKCQDDLQAKTSGVLPSDPTGYNELPPGFERGLAVNKSGLEPSYVPQVQWKCPPKFVLSQTWLVAAGEESEEVKHQKLREMRVLEAVYPRSSAIPHSSYVSLESENEYYDNSRTPIVPITPIEDEEPADTVTPSDVAPSVNTTTISSPPPSSLSQVSLPSESHPSKCNSSFLQSLGTSQPPLEKLPDRGADVLAATSAALATIMKSSEKGSLIDTDLLIKIFSDPKMIGRLMNNGQPTSAPSVSTKTTVSASISDSRTVSPSVPLPSPALDLQRPVDENSFHPNGLRTTVNTTRRQQDAPQVSRFQQVVTPPVSMSTPEPFVSLPRLPDGNLFSVPNRVRYLVNAASVQPNTAFAVQERAPPVKDVNYYKNLIRQHGGEHEENKDCVLTQNGKNYFHLGVQNFKLGQEKPKNSKPCAYFKTSKGCRNGANCPYQHDVSLPWQSGKVMESYRAKRMKLNGEINGVMLV</sequence>
<keyword evidence="2" id="KW-0862">Zinc</keyword>
<evidence type="ECO:0000256" key="1">
    <source>
        <dbReference type="ARBA" id="ARBA00023125"/>
    </source>
</evidence>
<feature type="region of interest" description="Disordered" evidence="3">
    <location>
        <begin position="150"/>
        <end position="224"/>
    </location>
</feature>
<evidence type="ECO:0000256" key="3">
    <source>
        <dbReference type="SAM" id="MobiDB-lite"/>
    </source>
</evidence>
<dbReference type="OrthoDB" id="1928519at2759"/>
<feature type="domain" description="C3H1-type" evidence="4">
    <location>
        <begin position="448"/>
        <end position="476"/>
    </location>
</feature>
<organism evidence="5 6">
    <name type="scientific">Morus notabilis</name>
    <dbReference type="NCBI Taxonomy" id="981085"/>
    <lineage>
        <taxon>Eukaryota</taxon>
        <taxon>Viridiplantae</taxon>
        <taxon>Streptophyta</taxon>
        <taxon>Embryophyta</taxon>
        <taxon>Tracheophyta</taxon>
        <taxon>Spermatophyta</taxon>
        <taxon>Magnoliopsida</taxon>
        <taxon>eudicotyledons</taxon>
        <taxon>Gunneridae</taxon>
        <taxon>Pentapetalae</taxon>
        <taxon>rosids</taxon>
        <taxon>fabids</taxon>
        <taxon>Rosales</taxon>
        <taxon>Moraceae</taxon>
        <taxon>Moreae</taxon>
        <taxon>Morus</taxon>
    </lineage>
</organism>
<reference evidence="6" key="1">
    <citation type="submission" date="2013-01" db="EMBL/GenBank/DDBJ databases">
        <title>Draft Genome Sequence of a Mulberry Tree, Morus notabilis C.K. Schneid.</title>
        <authorList>
            <person name="He N."/>
            <person name="Zhao S."/>
        </authorList>
    </citation>
    <scope>NUCLEOTIDE SEQUENCE</scope>
</reference>
<keyword evidence="2" id="KW-0863">Zinc-finger</keyword>
<protein>
    <submittedName>
        <fullName evidence="5">Zinc finger CCCH domain-containing protein 30</fullName>
    </submittedName>
</protein>
<feature type="compositionally biased region" description="Polar residues" evidence="3">
    <location>
        <begin position="272"/>
        <end position="296"/>
    </location>
</feature>
<dbReference type="GO" id="GO:0003677">
    <property type="term" value="F:DNA binding"/>
    <property type="evidence" value="ECO:0007669"/>
    <property type="project" value="UniProtKB-KW"/>
</dbReference>